<evidence type="ECO:0000259" key="1">
    <source>
        <dbReference type="Pfam" id="PF05368"/>
    </source>
</evidence>
<evidence type="ECO:0000313" key="3">
    <source>
        <dbReference type="Proteomes" id="UP000217446"/>
    </source>
</evidence>
<protein>
    <submittedName>
        <fullName evidence="2">Oxidoreductase</fullName>
    </submittedName>
</protein>
<dbReference type="Gene3D" id="3.90.25.10">
    <property type="entry name" value="UDP-galactose 4-epimerase, domain 1"/>
    <property type="match status" value="1"/>
</dbReference>
<organism evidence="2 3">
    <name type="scientific">Streptomyces olivochromogenes</name>
    <dbReference type="NCBI Taxonomy" id="1963"/>
    <lineage>
        <taxon>Bacteria</taxon>
        <taxon>Bacillati</taxon>
        <taxon>Actinomycetota</taxon>
        <taxon>Actinomycetes</taxon>
        <taxon>Kitasatosporales</taxon>
        <taxon>Streptomycetaceae</taxon>
        <taxon>Streptomyces</taxon>
    </lineage>
</organism>
<dbReference type="SUPFAM" id="SSF51735">
    <property type="entry name" value="NAD(P)-binding Rossmann-fold domains"/>
    <property type="match status" value="1"/>
</dbReference>
<dbReference type="PANTHER" id="PTHR43162:SF1">
    <property type="entry name" value="PRESTALK A DIFFERENTIATION PROTEIN A"/>
    <property type="match status" value="1"/>
</dbReference>
<dbReference type="RefSeq" id="WP_067385194.1">
    <property type="nucleotide sequence ID" value="NZ_BDQI01000066.1"/>
</dbReference>
<dbReference type="Pfam" id="PF05368">
    <property type="entry name" value="NmrA"/>
    <property type="match status" value="1"/>
</dbReference>
<keyword evidence="3" id="KW-1185">Reference proteome</keyword>
<dbReference type="EMBL" id="BDQI01000066">
    <property type="protein sequence ID" value="GAX58824.1"/>
    <property type="molecule type" value="Genomic_DNA"/>
</dbReference>
<comment type="caution">
    <text evidence="2">The sequence shown here is derived from an EMBL/GenBank/DDBJ whole genome shotgun (WGS) entry which is preliminary data.</text>
</comment>
<accession>A0A286PGZ5</accession>
<sequence>MTGSPQTTLVLGGTGRTGSLVAKTLAERGLSARTAARHGADVLFDWDDPTTHAAALAGVDRLYLVTPVLRVTYADHVAAFLDLAEAAGVRHVTYLSTYRADQAPPEVDIRAVEADLAARTAITHSVLRPAWVMQNFSDAHVPVVDGVITVPAGGGREAFVDAADIAAVAVETLLAPDAHAGAQYAPTGPQALTVDEVADTIAVVTGRPVTHHDIDPDVWIDGAVAAGFVPADYAVMLRWLTGSVISGNGSTPNGDVEKVTGRPAATFHDFAQRNVHAWTSPVAG</sequence>
<evidence type="ECO:0000313" key="2">
    <source>
        <dbReference type="EMBL" id="GAX58824.1"/>
    </source>
</evidence>
<gene>
    <name evidence="2" type="ORF">SO3561_10399</name>
</gene>
<dbReference type="InterPro" id="IPR036291">
    <property type="entry name" value="NAD(P)-bd_dom_sf"/>
</dbReference>
<dbReference type="Gene3D" id="3.40.50.720">
    <property type="entry name" value="NAD(P)-binding Rossmann-like Domain"/>
    <property type="match status" value="1"/>
</dbReference>
<dbReference type="Proteomes" id="UP000217446">
    <property type="component" value="Unassembled WGS sequence"/>
</dbReference>
<dbReference type="InterPro" id="IPR051604">
    <property type="entry name" value="Ergot_Alk_Oxidoreductase"/>
</dbReference>
<reference evidence="3" key="1">
    <citation type="submission" date="2017-05" db="EMBL/GenBank/DDBJ databases">
        <title>Streptomyces olivochromogenes NBRC 3561 whole genome shotgun sequence.</title>
        <authorList>
            <person name="Dohra H."/>
            <person name="Kodani S."/>
        </authorList>
    </citation>
    <scope>NUCLEOTIDE SEQUENCE [LARGE SCALE GENOMIC DNA]</scope>
    <source>
        <strain evidence="3">NBRC 3561</strain>
    </source>
</reference>
<dbReference type="PANTHER" id="PTHR43162">
    <property type="match status" value="1"/>
</dbReference>
<dbReference type="STRING" id="1963.AQJ27_49150"/>
<dbReference type="AlphaFoldDB" id="A0A286PGZ5"/>
<name>A0A286PGZ5_STROL</name>
<dbReference type="InterPro" id="IPR008030">
    <property type="entry name" value="NmrA-like"/>
</dbReference>
<proteinExistence type="predicted"/>
<feature type="domain" description="NmrA-like" evidence="1">
    <location>
        <begin position="6"/>
        <end position="220"/>
    </location>
</feature>